<reference evidence="1 2" key="1">
    <citation type="journal article" date="2016" name="Nat. Commun.">
        <title>Thousands of microbial genomes shed light on interconnected biogeochemical processes in an aquifer system.</title>
        <authorList>
            <person name="Anantharaman K."/>
            <person name="Brown C.T."/>
            <person name="Hug L.A."/>
            <person name="Sharon I."/>
            <person name="Castelle C.J."/>
            <person name="Probst A.J."/>
            <person name="Thomas B.C."/>
            <person name="Singh A."/>
            <person name="Wilkins M.J."/>
            <person name="Karaoz U."/>
            <person name="Brodie E.L."/>
            <person name="Williams K.H."/>
            <person name="Hubbard S.S."/>
            <person name="Banfield J.F."/>
        </authorList>
    </citation>
    <scope>NUCLEOTIDE SEQUENCE [LARGE SCALE GENOMIC DNA]</scope>
</reference>
<gene>
    <name evidence="1" type="ORF">A2875_01500</name>
</gene>
<accession>A0A1F5ZJC4</accession>
<evidence type="ECO:0000313" key="2">
    <source>
        <dbReference type="Proteomes" id="UP000177416"/>
    </source>
</evidence>
<dbReference type="AlphaFoldDB" id="A0A1F5ZJC4"/>
<name>A0A1F5ZJC4_9BACT</name>
<protein>
    <recommendedName>
        <fullName evidence="3">Toxin</fullName>
    </recommendedName>
</protein>
<organism evidence="1 2">
    <name type="scientific">Candidatus Gottesmanbacteria bacterium RIFCSPHIGHO2_01_FULL_46_14</name>
    <dbReference type="NCBI Taxonomy" id="1798380"/>
    <lineage>
        <taxon>Bacteria</taxon>
        <taxon>Candidatus Gottesmaniibacteriota</taxon>
    </lineage>
</organism>
<evidence type="ECO:0000313" key="1">
    <source>
        <dbReference type="EMBL" id="OGG12434.1"/>
    </source>
</evidence>
<proteinExistence type="predicted"/>
<evidence type="ECO:0008006" key="3">
    <source>
        <dbReference type="Google" id="ProtNLM"/>
    </source>
</evidence>
<sequence>MRIERLIWNEDNVAHIAHHDVTPEEVESVCQGDFEVFKGHSGRIAIVGPGAKGRILFIVVAPKGEGAYLPITARIADRKEKQLYTITKGGGTNGNQKK</sequence>
<dbReference type="EMBL" id="MFJJ01000063">
    <property type="protein sequence ID" value="OGG12434.1"/>
    <property type="molecule type" value="Genomic_DNA"/>
</dbReference>
<dbReference type="Gene3D" id="3.10.450.530">
    <property type="entry name" value="Ribonuclease toxin, BrnT, of type II toxin-antitoxin system"/>
    <property type="match status" value="1"/>
</dbReference>
<dbReference type="Proteomes" id="UP000177416">
    <property type="component" value="Unassembled WGS sequence"/>
</dbReference>
<comment type="caution">
    <text evidence="1">The sequence shown here is derived from an EMBL/GenBank/DDBJ whole genome shotgun (WGS) entry which is preliminary data.</text>
</comment>
<dbReference type="InterPro" id="IPR038573">
    <property type="entry name" value="BrnT_sf"/>
</dbReference>